<dbReference type="GO" id="GO:0005524">
    <property type="term" value="F:ATP binding"/>
    <property type="evidence" value="ECO:0007669"/>
    <property type="project" value="InterPro"/>
</dbReference>
<dbReference type="InterPro" id="IPR059000">
    <property type="entry name" value="ATPase_P-type_domA"/>
</dbReference>
<dbReference type="Gene3D" id="2.70.150.10">
    <property type="entry name" value="Calcium-transporting ATPase, cytoplasmic transduction domain A"/>
    <property type="match status" value="1"/>
</dbReference>
<dbReference type="eggNOG" id="KOG0204">
    <property type="taxonomic scope" value="Eukaryota"/>
</dbReference>
<dbReference type="Pfam" id="PF00122">
    <property type="entry name" value="E1-E2_ATPase"/>
    <property type="match status" value="1"/>
</dbReference>
<dbReference type="GO" id="GO:0030165">
    <property type="term" value="F:PDZ domain binding"/>
    <property type="evidence" value="ECO:0007669"/>
    <property type="project" value="TreeGrafter"/>
</dbReference>
<protein>
    <recommendedName>
        <fullName evidence="3">P-type ATPase A domain-containing protein</fullName>
    </recommendedName>
</protein>
<dbReference type="GO" id="GO:0051480">
    <property type="term" value="P:regulation of cytosolic calcium ion concentration"/>
    <property type="evidence" value="ECO:0007669"/>
    <property type="project" value="TreeGrafter"/>
</dbReference>
<evidence type="ECO:0000313" key="5">
    <source>
        <dbReference type="Proteomes" id="UP000007267"/>
    </source>
</evidence>
<feature type="compositionally biased region" description="Basic and acidic residues" evidence="2">
    <location>
        <begin position="71"/>
        <end position="87"/>
    </location>
</feature>
<accession>K7F3N4</accession>
<evidence type="ECO:0000256" key="2">
    <source>
        <dbReference type="SAM" id="MobiDB-lite"/>
    </source>
</evidence>
<evidence type="ECO:0000256" key="1">
    <source>
        <dbReference type="ARBA" id="ARBA00022842"/>
    </source>
</evidence>
<dbReference type="AlphaFoldDB" id="K7F3N4"/>
<dbReference type="GeneTree" id="ENSGT00940000160765"/>
<dbReference type="OMA" id="YWNAYIT"/>
<dbReference type="STRING" id="13735.ENSPSIP00000002644"/>
<reference evidence="5" key="2">
    <citation type="journal article" date="2013" name="Nat. Genet.">
        <title>The draft genomes of soft-shell turtle and green sea turtle yield insights into the development and evolution of the turtle-specific body plan.</title>
        <authorList>
            <person name="Wang Z."/>
            <person name="Pascual-Anaya J."/>
            <person name="Zadissa A."/>
            <person name="Li W."/>
            <person name="Niimura Y."/>
            <person name="Huang Z."/>
            <person name="Li C."/>
            <person name="White S."/>
            <person name="Xiong Z."/>
            <person name="Fang D."/>
            <person name="Wang B."/>
            <person name="Ming Y."/>
            <person name="Chen Y."/>
            <person name="Zheng Y."/>
            <person name="Kuraku S."/>
            <person name="Pignatelli M."/>
            <person name="Herrero J."/>
            <person name="Beal K."/>
            <person name="Nozawa M."/>
            <person name="Li Q."/>
            <person name="Wang J."/>
            <person name="Zhang H."/>
            <person name="Yu L."/>
            <person name="Shigenobu S."/>
            <person name="Wang J."/>
            <person name="Liu J."/>
            <person name="Flicek P."/>
            <person name="Searle S."/>
            <person name="Wang J."/>
            <person name="Kuratani S."/>
            <person name="Yin Y."/>
            <person name="Aken B."/>
            <person name="Zhang G."/>
            <person name="Irie N."/>
        </authorList>
    </citation>
    <scope>NUCLEOTIDE SEQUENCE [LARGE SCALE GENOMIC DNA]</scope>
    <source>
        <strain evidence="5">Daiwa-1</strain>
    </source>
</reference>
<organism evidence="4 5">
    <name type="scientific">Pelodiscus sinensis</name>
    <name type="common">Chinese softshell turtle</name>
    <name type="synonym">Trionyx sinensis</name>
    <dbReference type="NCBI Taxonomy" id="13735"/>
    <lineage>
        <taxon>Eukaryota</taxon>
        <taxon>Metazoa</taxon>
        <taxon>Chordata</taxon>
        <taxon>Craniata</taxon>
        <taxon>Vertebrata</taxon>
        <taxon>Euteleostomi</taxon>
        <taxon>Archelosauria</taxon>
        <taxon>Testudinata</taxon>
        <taxon>Testudines</taxon>
        <taxon>Cryptodira</taxon>
        <taxon>Trionychia</taxon>
        <taxon>Trionychidae</taxon>
        <taxon>Pelodiscus</taxon>
    </lineage>
</organism>
<name>K7F3N4_PELSI</name>
<dbReference type="Proteomes" id="UP000007267">
    <property type="component" value="Unassembled WGS sequence"/>
</dbReference>
<dbReference type="SUPFAM" id="SSF81653">
    <property type="entry name" value="Calcium ATPase, transduction domain A"/>
    <property type="match status" value="1"/>
</dbReference>
<dbReference type="NCBIfam" id="TIGR01494">
    <property type="entry name" value="ATPase_P-type"/>
    <property type="match status" value="1"/>
</dbReference>
<dbReference type="PANTHER" id="PTHR24093">
    <property type="entry name" value="CATION TRANSPORTING ATPASE"/>
    <property type="match status" value="1"/>
</dbReference>
<evidence type="ECO:0000259" key="3">
    <source>
        <dbReference type="Pfam" id="PF00122"/>
    </source>
</evidence>
<dbReference type="EMBL" id="AGCU01085586">
    <property type="status" value="NOT_ANNOTATED_CDS"/>
    <property type="molecule type" value="Genomic_DNA"/>
</dbReference>
<sequence>FNDWSKEKQFRGLQSRIEQEQKFTVIRSGQQVQIPVSELVVGDIAQIKYGDLLPADGVLIQGNDLKIDESSLTGESDHVRKSVEKDPMLLSGGGRCPGEQSWGQGPAGLVSPGR</sequence>
<dbReference type="Ensembl" id="ENSPSIT00000002653.1">
    <property type="protein sequence ID" value="ENSPSIP00000002644.1"/>
    <property type="gene ID" value="ENSPSIG00000002587.1"/>
</dbReference>
<reference evidence="4" key="4">
    <citation type="submission" date="2025-09" db="UniProtKB">
        <authorList>
            <consortium name="Ensembl"/>
        </authorList>
    </citation>
    <scope>IDENTIFICATION</scope>
</reference>
<dbReference type="HOGENOM" id="CLU_2126782_0_0_1"/>
<dbReference type="InterPro" id="IPR008250">
    <property type="entry name" value="ATPase_P-typ_transduc_dom_A_sf"/>
</dbReference>
<dbReference type="EMBL" id="AGCU01085587">
    <property type="status" value="NOT_ANNOTATED_CDS"/>
    <property type="molecule type" value="Genomic_DNA"/>
</dbReference>
<keyword evidence="5" id="KW-1185">Reference proteome</keyword>
<dbReference type="PANTHER" id="PTHR24093:SF284">
    <property type="entry name" value="PLASMA MEMBRANE CALCIUM-TRANSPORTING ATPASE 3"/>
    <property type="match status" value="1"/>
</dbReference>
<feature type="domain" description="P-type ATPase A" evidence="3">
    <location>
        <begin position="20"/>
        <end position="92"/>
    </location>
</feature>
<reference evidence="4" key="3">
    <citation type="submission" date="2025-08" db="UniProtKB">
        <authorList>
            <consortium name="Ensembl"/>
        </authorList>
    </citation>
    <scope>IDENTIFICATION</scope>
</reference>
<dbReference type="GO" id="GO:0005886">
    <property type="term" value="C:plasma membrane"/>
    <property type="evidence" value="ECO:0007669"/>
    <property type="project" value="TreeGrafter"/>
</dbReference>
<dbReference type="GO" id="GO:0005388">
    <property type="term" value="F:P-type calcium transporter activity"/>
    <property type="evidence" value="ECO:0007669"/>
    <property type="project" value="TreeGrafter"/>
</dbReference>
<dbReference type="FunFam" id="2.70.150.10:FF:000001">
    <property type="entry name" value="Calcium-transporting ATPase"/>
    <property type="match status" value="1"/>
</dbReference>
<evidence type="ECO:0000313" key="4">
    <source>
        <dbReference type="Ensembl" id="ENSPSIP00000002644.1"/>
    </source>
</evidence>
<feature type="region of interest" description="Disordered" evidence="2">
    <location>
        <begin position="71"/>
        <end position="114"/>
    </location>
</feature>
<dbReference type="GO" id="GO:0016887">
    <property type="term" value="F:ATP hydrolysis activity"/>
    <property type="evidence" value="ECO:0007669"/>
    <property type="project" value="InterPro"/>
</dbReference>
<dbReference type="InterPro" id="IPR001757">
    <property type="entry name" value="P_typ_ATPase"/>
</dbReference>
<keyword evidence="1" id="KW-0460">Magnesium</keyword>
<reference evidence="5" key="1">
    <citation type="submission" date="2011-10" db="EMBL/GenBank/DDBJ databases">
        <authorList>
            <consortium name="Soft-shell Turtle Genome Consortium"/>
        </authorList>
    </citation>
    <scope>NUCLEOTIDE SEQUENCE [LARGE SCALE GENOMIC DNA]</scope>
    <source>
        <strain evidence="5">Daiwa-1</strain>
    </source>
</reference>
<proteinExistence type="predicted"/>